<evidence type="ECO:0000256" key="1">
    <source>
        <dbReference type="SAM" id="Phobius"/>
    </source>
</evidence>
<gene>
    <name evidence="2" type="ORF">IV501_06045</name>
</gene>
<feature type="transmembrane region" description="Helical" evidence="1">
    <location>
        <begin position="36"/>
        <end position="59"/>
    </location>
</feature>
<feature type="transmembrane region" description="Helical" evidence="1">
    <location>
        <begin position="71"/>
        <end position="95"/>
    </location>
</feature>
<feature type="transmembrane region" description="Helical" evidence="1">
    <location>
        <begin position="7"/>
        <end position="24"/>
    </location>
</feature>
<keyword evidence="1" id="KW-0812">Transmembrane</keyword>
<proteinExistence type="predicted"/>
<comment type="caution">
    <text evidence="2">The sequence shown here is derived from an EMBL/GenBank/DDBJ whole genome shotgun (WGS) entry which is preliminary data.</text>
</comment>
<organism evidence="2 3">
    <name type="scientific">Lacisediminihabitans changchengi</name>
    <dbReference type="NCBI Taxonomy" id="2787634"/>
    <lineage>
        <taxon>Bacteria</taxon>
        <taxon>Bacillati</taxon>
        <taxon>Actinomycetota</taxon>
        <taxon>Actinomycetes</taxon>
        <taxon>Micrococcales</taxon>
        <taxon>Microbacteriaceae</taxon>
        <taxon>Lacisediminihabitans</taxon>
    </lineage>
</organism>
<dbReference type="RefSeq" id="WP_200555557.1">
    <property type="nucleotide sequence ID" value="NZ_JAEPES010000002.1"/>
</dbReference>
<evidence type="ECO:0000313" key="3">
    <source>
        <dbReference type="Proteomes" id="UP000636458"/>
    </source>
</evidence>
<keyword evidence="1" id="KW-1133">Transmembrane helix</keyword>
<sequence>MRLARVILIAFGVLVLLLGVVVLFETNTLKKIAGLAAWLILALIVHDGIIAGITFATALTLRKAGRKVPTAVLAIVQGALVIAAVFAIVVVPEVYKKSIGTKNPTVLPLDYGPTLLGFWGVLAALTVVGIALYLVRARMRRGSSLVE</sequence>
<dbReference type="Proteomes" id="UP000636458">
    <property type="component" value="Unassembled WGS sequence"/>
</dbReference>
<keyword evidence="1" id="KW-0472">Membrane</keyword>
<evidence type="ECO:0000313" key="2">
    <source>
        <dbReference type="EMBL" id="MBK4347190.1"/>
    </source>
</evidence>
<accession>A0A934W468</accession>
<reference evidence="2" key="1">
    <citation type="submission" date="2021-01" db="EMBL/GenBank/DDBJ databases">
        <title>Lacisediminihabitans sp. nov. strain G11-30, isolated from Antarctic Soil.</title>
        <authorList>
            <person name="Li J."/>
        </authorList>
    </citation>
    <scope>NUCLEOTIDE SEQUENCE</scope>
    <source>
        <strain evidence="2">G11-30</strain>
    </source>
</reference>
<name>A0A934W468_9MICO</name>
<dbReference type="EMBL" id="JAEPES010000002">
    <property type="protein sequence ID" value="MBK4347190.1"/>
    <property type="molecule type" value="Genomic_DNA"/>
</dbReference>
<feature type="transmembrane region" description="Helical" evidence="1">
    <location>
        <begin position="115"/>
        <end position="135"/>
    </location>
</feature>
<keyword evidence="3" id="KW-1185">Reference proteome</keyword>
<protein>
    <submittedName>
        <fullName evidence="2">Uncharacterized protein</fullName>
    </submittedName>
</protein>
<dbReference type="AlphaFoldDB" id="A0A934W468"/>